<keyword evidence="22" id="KW-0449">Lipoprotein</keyword>
<dbReference type="PROSITE" id="PS50011">
    <property type="entry name" value="PROTEIN_KINASE_DOM"/>
    <property type="match status" value="1"/>
</dbReference>
<evidence type="ECO:0000256" key="7">
    <source>
        <dbReference type="ARBA" id="ARBA00022511"/>
    </source>
</evidence>
<keyword evidence="13 28" id="KW-0547">Nucleotide-binding</keyword>
<dbReference type="InterPro" id="IPR008271">
    <property type="entry name" value="Ser/Thr_kinase_AS"/>
</dbReference>
<evidence type="ECO:0000256" key="13">
    <source>
        <dbReference type="ARBA" id="ARBA00022741"/>
    </source>
</evidence>
<evidence type="ECO:0000256" key="12">
    <source>
        <dbReference type="ARBA" id="ARBA00022737"/>
    </source>
</evidence>
<keyword evidence="16 28" id="KW-0067">ATP-binding</keyword>
<protein>
    <recommendedName>
        <fullName evidence="27">Calcium-dependent protein kinase 1</fullName>
        <ecNumber evidence="5">2.7.11.1</ecNumber>
    </recommendedName>
</protein>
<dbReference type="PROSITE" id="PS00107">
    <property type="entry name" value="PROTEIN_KINASE_ATP"/>
    <property type="match status" value="1"/>
</dbReference>
<evidence type="ECO:0000259" key="30">
    <source>
        <dbReference type="PROSITE" id="PS50011"/>
    </source>
</evidence>
<dbReference type="PROSITE" id="PS00018">
    <property type="entry name" value="EF_HAND_1"/>
    <property type="match status" value="3"/>
</dbReference>
<dbReference type="FunFam" id="1.10.238.10:FF:000299">
    <property type="entry name" value="Uncharacterized protein"/>
    <property type="match status" value="1"/>
</dbReference>
<dbReference type="AlphaFoldDB" id="A0A8S1L726"/>
<evidence type="ECO:0000256" key="14">
    <source>
        <dbReference type="ARBA" id="ARBA00022777"/>
    </source>
</evidence>
<evidence type="ECO:0000256" key="11">
    <source>
        <dbReference type="ARBA" id="ARBA00022723"/>
    </source>
</evidence>
<proteinExistence type="inferred from homology"/>
<keyword evidence="10" id="KW-0519">Myristate</keyword>
<keyword evidence="33" id="KW-1185">Reference proteome</keyword>
<feature type="domain" description="EF-hand" evidence="31">
    <location>
        <begin position="417"/>
        <end position="451"/>
    </location>
</feature>
<evidence type="ECO:0000256" key="17">
    <source>
        <dbReference type="ARBA" id="ARBA00022846"/>
    </source>
</evidence>
<evidence type="ECO:0000259" key="31">
    <source>
        <dbReference type="PROSITE" id="PS50222"/>
    </source>
</evidence>
<dbReference type="CDD" id="cd00051">
    <property type="entry name" value="EFh"/>
    <property type="match status" value="1"/>
</dbReference>
<dbReference type="InterPro" id="IPR017441">
    <property type="entry name" value="Protein_kinase_ATP_BS"/>
</dbReference>
<evidence type="ECO:0000313" key="32">
    <source>
        <dbReference type="EMBL" id="CAD8062491.1"/>
    </source>
</evidence>
<comment type="catalytic activity">
    <reaction evidence="25">
        <text>L-seryl-[protein] + ATP = O-phospho-L-seryl-[protein] + ADP + H(+)</text>
        <dbReference type="Rhea" id="RHEA:17989"/>
        <dbReference type="Rhea" id="RHEA-COMP:9863"/>
        <dbReference type="Rhea" id="RHEA-COMP:11604"/>
        <dbReference type="ChEBI" id="CHEBI:15378"/>
        <dbReference type="ChEBI" id="CHEBI:29999"/>
        <dbReference type="ChEBI" id="CHEBI:30616"/>
        <dbReference type="ChEBI" id="CHEBI:83421"/>
        <dbReference type="ChEBI" id="CHEBI:456216"/>
        <dbReference type="EC" id="2.7.11.1"/>
    </reaction>
</comment>
<evidence type="ECO:0000256" key="24">
    <source>
        <dbReference type="ARBA" id="ARBA00047899"/>
    </source>
</evidence>
<feature type="binding site" evidence="28">
    <location>
        <position position="75"/>
    </location>
    <ligand>
        <name>ATP</name>
        <dbReference type="ChEBI" id="CHEBI:30616"/>
    </ligand>
</feature>
<keyword evidence="12" id="KW-0677">Repeat</keyword>
<keyword evidence="21" id="KW-0966">Cell projection</keyword>
<dbReference type="GO" id="GO:0005524">
    <property type="term" value="F:ATP binding"/>
    <property type="evidence" value="ECO:0007669"/>
    <property type="project" value="UniProtKB-UniRule"/>
</dbReference>
<dbReference type="EMBL" id="CAJJDM010000032">
    <property type="protein sequence ID" value="CAD8062491.1"/>
    <property type="molecule type" value="Genomic_DNA"/>
</dbReference>
<dbReference type="FunFam" id="1.10.238.10:FF:000585">
    <property type="entry name" value="Calcium-dependent protein kinase-a"/>
    <property type="match status" value="1"/>
</dbReference>
<dbReference type="InterPro" id="IPR000719">
    <property type="entry name" value="Prot_kinase_dom"/>
</dbReference>
<comment type="subcellular location">
    <subcellularLocation>
        <location evidence="3">Cell membrane</location>
        <topology evidence="3">Lipid-anchor</topology>
        <orientation evidence="3">Cytoplasmic side</orientation>
    </subcellularLocation>
    <subcellularLocation>
        <location evidence="2">Cell projection</location>
        <location evidence="2">Cilium</location>
        <location evidence="2">Flagellum</location>
    </subcellularLocation>
    <subcellularLocation>
        <location evidence="4">Host cell membrane</location>
        <topology evidence="4">Lipid-anchor</topology>
    </subcellularLocation>
    <subcellularLocation>
        <location evidence="26">Parasitophorous vacuole membrane</location>
        <topology evidence="26">Lipid-anchor</topology>
    </subcellularLocation>
</comment>
<dbReference type="Pfam" id="PF13499">
    <property type="entry name" value="EF-hand_7"/>
    <property type="match status" value="2"/>
</dbReference>
<dbReference type="SMART" id="SM00054">
    <property type="entry name" value="EFh"/>
    <property type="match status" value="4"/>
</dbReference>
<dbReference type="InterPro" id="IPR050205">
    <property type="entry name" value="CDPK_Ser/Thr_kinases"/>
</dbReference>
<keyword evidence="17" id="KW-0282">Flagellum</keyword>
<dbReference type="PANTHER" id="PTHR24349">
    <property type="entry name" value="SERINE/THREONINE-PROTEIN KINASE"/>
    <property type="match status" value="1"/>
</dbReference>
<evidence type="ECO:0000313" key="33">
    <source>
        <dbReference type="Proteomes" id="UP000688137"/>
    </source>
</evidence>
<keyword evidence="14" id="KW-0418">Kinase</keyword>
<evidence type="ECO:0000256" key="21">
    <source>
        <dbReference type="ARBA" id="ARBA00023273"/>
    </source>
</evidence>
<evidence type="ECO:0000256" key="25">
    <source>
        <dbReference type="ARBA" id="ARBA00048679"/>
    </source>
</evidence>
<evidence type="ECO:0000256" key="6">
    <source>
        <dbReference type="ARBA" id="ARBA00022475"/>
    </source>
</evidence>
<evidence type="ECO:0000256" key="15">
    <source>
        <dbReference type="ARBA" id="ARBA00022837"/>
    </source>
</evidence>
<evidence type="ECO:0000256" key="1">
    <source>
        <dbReference type="ARBA" id="ARBA00001946"/>
    </source>
</evidence>
<comment type="caution">
    <text evidence="32">The sequence shown here is derived from an EMBL/GenBank/DDBJ whole genome shotgun (WGS) entry which is preliminary data.</text>
</comment>
<evidence type="ECO:0000256" key="8">
    <source>
        <dbReference type="ARBA" id="ARBA00022527"/>
    </source>
</evidence>
<dbReference type="InterPro" id="IPR018247">
    <property type="entry name" value="EF_Hand_1_Ca_BS"/>
</dbReference>
<dbReference type="PROSITE" id="PS50222">
    <property type="entry name" value="EF_HAND_2"/>
    <property type="match status" value="4"/>
</dbReference>
<keyword evidence="15" id="KW-0106">Calcium</keyword>
<dbReference type="GO" id="GO:0020005">
    <property type="term" value="C:symbiont-containing vacuole membrane"/>
    <property type="evidence" value="ECO:0007669"/>
    <property type="project" value="UniProtKB-SubCell"/>
</dbReference>
<evidence type="ECO:0000256" key="23">
    <source>
        <dbReference type="ARBA" id="ARBA00024334"/>
    </source>
</evidence>
<evidence type="ECO:0000256" key="26">
    <source>
        <dbReference type="ARBA" id="ARBA00060437"/>
    </source>
</evidence>
<dbReference type="InterPro" id="IPR002048">
    <property type="entry name" value="EF_hand_dom"/>
</dbReference>
<comment type="similarity">
    <text evidence="23">Belongs to the protein kinase superfamily. Ser/Thr protein kinase family. CDPK subfamily.</text>
</comment>
<evidence type="ECO:0000256" key="28">
    <source>
        <dbReference type="PROSITE-ProRule" id="PRU10141"/>
    </source>
</evidence>
<feature type="domain" description="EF-hand" evidence="31">
    <location>
        <begin position="452"/>
        <end position="487"/>
    </location>
</feature>
<dbReference type="GO" id="GO:0005509">
    <property type="term" value="F:calcium ion binding"/>
    <property type="evidence" value="ECO:0007669"/>
    <property type="project" value="InterPro"/>
</dbReference>
<reference evidence="32" key="1">
    <citation type="submission" date="2021-01" db="EMBL/GenBank/DDBJ databases">
        <authorList>
            <consortium name="Genoscope - CEA"/>
            <person name="William W."/>
        </authorList>
    </citation>
    <scope>NUCLEOTIDE SEQUENCE</scope>
</reference>
<gene>
    <name evidence="32" type="ORF">PPRIM_AZ9-3.1.T0330163</name>
</gene>
<keyword evidence="7" id="KW-1032">Host cell membrane</keyword>
<dbReference type="Proteomes" id="UP000688137">
    <property type="component" value="Unassembled WGS sequence"/>
</dbReference>
<keyword evidence="6" id="KW-1003">Cell membrane</keyword>
<evidence type="ECO:0000256" key="29">
    <source>
        <dbReference type="RuleBase" id="RU000304"/>
    </source>
</evidence>
<evidence type="ECO:0000256" key="9">
    <source>
        <dbReference type="ARBA" id="ARBA00022679"/>
    </source>
</evidence>
<evidence type="ECO:0000256" key="20">
    <source>
        <dbReference type="ARBA" id="ARBA00023139"/>
    </source>
</evidence>
<dbReference type="PROSITE" id="PS00108">
    <property type="entry name" value="PROTEIN_KINASE_ST"/>
    <property type="match status" value="1"/>
</dbReference>
<comment type="cofactor">
    <cofactor evidence="1">
        <name>Mg(2+)</name>
        <dbReference type="ChEBI" id="CHEBI:18420"/>
    </cofactor>
</comment>
<evidence type="ECO:0000256" key="3">
    <source>
        <dbReference type="ARBA" id="ARBA00004342"/>
    </source>
</evidence>
<dbReference type="CDD" id="cd05117">
    <property type="entry name" value="STKc_CAMK"/>
    <property type="match status" value="1"/>
</dbReference>
<dbReference type="OMA" id="DAPQCQA"/>
<evidence type="ECO:0000256" key="18">
    <source>
        <dbReference type="ARBA" id="ARBA00022870"/>
    </source>
</evidence>
<organism evidence="32 33">
    <name type="scientific">Paramecium primaurelia</name>
    <dbReference type="NCBI Taxonomy" id="5886"/>
    <lineage>
        <taxon>Eukaryota</taxon>
        <taxon>Sar</taxon>
        <taxon>Alveolata</taxon>
        <taxon>Ciliophora</taxon>
        <taxon>Intramacronucleata</taxon>
        <taxon>Oligohymenophorea</taxon>
        <taxon>Peniculida</taxon>
        <taxon>Parameciidae</taxon>
        <taxon>Paramecium</taxon>
    </lineage>
</organism>
<sequence>MGCGSSNGIQEPSNKVTKIEDTKFAYQGFVTEKKGKITADYNLIQPCLGKGAFGEVYRGVHKVTNQVRAIKLIRKKLMTEEDCLMLTREVDILKQLDHLNIISIYEFYQDSEYFYIVTELCQGGELFDRIVQEKNFSEKKAAEVMKQVLSAITYCHEKNIVHRDLKPENILYETNNTDSLIKIADFGTSQKFNPDKKMDQRVGTPYYIAPEVLDRKYNEKCDIWSCGVILYIMLCGAPPFNGDDDYQIMESVRKGVFKFKEQEWKKISNEAKDLVMKMIEKDTKKRISAKDAMNHLWIQTYCQKKEEDLPSLTEALQRIKAFRVEKKLQEAALMFMVNFIATKDEKKDLLKQFQALDTNNDGKLSREELINGYKKVMSDIDAETQVDEIMKKIDADGSGSIDYSEFVYATINREKLLATERLLQAFKIIDKDKSGAITKDEIKLAFGQNSGISEEVWKQMIEEVDQNSDGKLTFEEFKSMMMRITQNQS</sequence>
<feature type="domain" description="EF-hand" evidence="31">
    <location>
        <begin position="344"/>
        <end position="379"/>
    </location>
</feature>
<feature type="domain" description="Protein kinase" evidence="30">
    <location>
        <begin position="42"/>
        <end position="298"/>
    </location>
</feature>
<keyword evidence="8 29" id="KW-0723">Serine/threonine-protein kinase</keyword>
<evidence type="ECO:0000256" key="22">
    <source>
        <dbReference type="ARBA" id="ARBA00023288"/>
    </source>
</evidence>
<keyword evidence="19" id="KW-0969">Cilium</keyword>
<dbReference type="GO" id="GO:0005886">
    <property type="term" value="C:plasma membrane"/>
    <property type="evidence" value="ECO:0007669"/>
    <property type="project" value="UniProtKB-SubCell"/>
</dbReference>
<dbReference type="GO" id="GO:0004674">
    <property type="term" value="F:protein serine/threonine kinase activity"/>
    <property type="evidence" value="ECO:0007669"/>
    <property type="project" value="UniProtKB-KW"/>
</dbReference>
<dbReference type="GO" id="GO:0031514">
    <property type="term" value="C:motile cilium"/>
    <property type="evidence" value="ECO:0007669"/>
    <property type="project" value="UniProtKB-SubCell"/>
</dbReference>
<dbReference type="EC" id="2.7.11.1" evidence="5"/>
<evidence type="ECO:0000256" key="2">
    <source>
        <dbReference type="ARBA" id="ARBA00004230"/>
    </source>
</evidence>
<evidence type="ECO:0000256" key="4">
    <source>
        <dbReference type="ARBA" id="ARBA00004425"/>
    </source>
</evidence>
<feature type="domain" description="EF-hand" evidence="31">
    <location>
        <begin position="381"/>
        <end position="416"/>
    </location>
</feature>
<keyword evidence="18" id="KW-0472">Membrane</keyword>
<evidence type="ECO:0000256" key="19">
    <source>
        <dbReference type="ARBA" id="ARBA00023069"/>
    </source>
</evidence>
<keyword evidence="20" id="KW-0564">Palmitate</keyword>
<evidence type="ECO:0000256" key="16">
    <source>
        <dbReference type="ARBA" id="ARBA00022840"/>
    </source>
</evidence>
<keyword evidence="11" id="KW-0479">Metal-binding</keyword>
<keyword evidence="18" id="KW-1043">Host membrane</keyword>
<evidence type="ECO:0000256" key="10">
    <source>
        <dbReference type="ARBA" id="ARBA00022707"/>
    </source>
</evidence>
<dbReference type="GO" id="GO:0020002">
    <property type="term" value="C:host cell plasma membrane"/>
    <property type="evidence" value="ECO:0007669"/>
    <property type="project" value="UniProtKB-SubCell"/>
</dbReference>
<dbReference type="FunFam" id="1.10.510.10:FF:000398">
    <property type="entry name" value="Calcium-dependent protein kinase 1"/>
    <property type="match status" value="1"/>
</dbReference>
<dbReference type="Pfam" id="PF00069">
    <property type="entry name" value="Pkinase"/>
    <property type="match status" value="1"/>
</dbReference>
<comment type="catalytic activity">
    <reaction evidence="24">
        <text>L-threonyl-[protein] + ATP = O-phospho-L-threonyl-[protein] + ADP + H(+)</text>
        <dbReference type="Rhea" id="RHEA:46608"/>
        <dbReference type="Rhea" id="RHEA-COMP:11060"/>
        <dbReference type="Rhea" id="RHEA-COMP:11605"/>
        <dbReference type="ChEBI" id="CHEBI:15378"/>
        <dbReference type="ChEBI" id="CHEBI:30013"/>
        <dbReference type="ChEBI" id="CHEBI:30616"/>
        <dbReference type="ChEBI" id="CHEBI:61977"/>
        <dbReference type="ChEBI" id="CHEBI:456216"/>
        <dbReference type="EC" id="2.7.11.1"/>
    </reaction>
</comment>
<accession>A0A8S1L726</accession>
<dbReference type="FunFam" id="3.30.200.20:FF:000315">
    <property type="entry name" value="Calcium-dependent protein kinase 3"/>
    <property type="match status" value="1"/>
</dbReference>
<keyword evidence="9" id="KW-0808">Transferase</keyword>
<name>A0A8S1L726_PARPR</name>
<evidence type="ECO:0000256" key="5">
    <source>
        <dbReference type="ARBA" id="ARBA00012513"/>
    </source>
</evidence>
<evidence type="ECO:0000256" key="27">
    <source>
        <dbReference type="ARBA" id="ARBA00068067"/>
    </source>
</evidence>
<dbReference type="SMART" id="SM00220">
    <property type="entry name" value="S_TKc"/>
    <property type="match status" value="1"/>
</dbReference>